<keyword evidence="3 5" id="KW-1133">Transmembrane helix</keyword>
<protein>
    <submittedName>
        <fullName evidence="7">MFS transporter</fullName>
    </submittedName>
</protein>
<dbReference type="Proteomes" id="UP000655443">
    <property type="component" value="Unassembled WGS sequence"/>
</dbReference>
<feature type="transmembrane region" description="Helical" evidence="5">
    <location>
        <begin position="345"/>
        <end position="367"/>
    </location>
</feature>
<organism evidence="7 8">
    <name type="scientific">Streptomyces alanosinicus</name>
    <dbReference type="NCBI Taxonomy" id="68171"/>
    <lineage>
        <taxon>Bacteria</taxon>
        <taxon>Bacillati</taxon>
        <taxon>Actinomycetota</taxon>
        <taxon>Actinomycetes</taxon>
        <taxon>Kitasatosporales</taxon>
        <taxon>Streptomycetaceae</taxon>
        <taxon>Streptomyces</taxon>
    </lineage>
</organism>
<dbReference type="EMBL" id="BMVG01000001">
    <property type="protein sequence ID" value="GHD98175.1"/>
    <property type="molecule type" value="Genomic_DNA"/>
</dbReference>
<dbReference type="InterPro" id="IPR011701">
    <property type="entry name" value="MFS"/>
</dbReference>
<dbReference type="Pfam" id="PF07690">
    <property type="entry name" value="MFS_1"/>
    <property type="match status" value="1"/>
</dbReference>
<dbReference type="AlphaFoldDB" id="A0A918YDF4"/>
<dbReference type="Gene3D" id="1.20.1250.20">
    <property type="entry name" value="MFS general substrate transporter like domains"/>
    <property type="match status" value="1"/>
</dbReference>
<evidence type="ECO:0000256" key="1">
    <source>
        <dbReference type="ARBA" id="ARBA00004651"/>
    </source>
</evidence>
<feature type="transmembrane region" description="Helical" evidence="5">
    <location>
        <begin position="238"/>
        <end position="259"/>
    </location>
</feature>
<dbReference type="InterPro" id="IPR005829">
    <property type="entry name" value="Sugar_transporter_CS"/>
</dbReference>
<evidence type="ECO:0000256" key="3">
    <source>
        <dbReference type="ARBA" id="ARBA00022989"/>
    </source>
</evidence>
<evidence type="ECO:0000256" key="2">
    <source>
        <dbReference type="ARBA" id="ARBA00022692"/>
    </source>
</evidence>
<dbReference type="PROSITE" id="PS50850">
    <property type="entry name" value="MFS"/>
    <property type="match status" value="1"/>
</dbReference>
<reference evidence="7" key="2">
    <citation type="submission" date="2020-09" db="EMBL/GenBank/DDBJ databases">
        <authorList>
            <person name="Sun Q."/>
            <person name="Ohkuma M."/>
        </authorList>
    </citation>
    <scope>NUCLEOTIDE SEQUENCE</scope>
    <source>
        <strain evidence="7">JCM 4714</strain>
    </source>
</reference>
<dbReference type="PROSITE" id="PS00217">
    <property type="entry name" value="SUGAR_TRANSPORT_2"/>
    <property type="match status" value="1"/>
</dbReference>
<keyword evidence="4 5" id="KW-0472">Membrane</keyword>
<reference evidence="7" key="1">
    <citation type="journal article" date="2014" name="Int. J. Syst. Evol. Microbiol.">
        <title>Complete genome sequence of Corynebacterium casei LMG S-19264T (=DSM 44701T), isolated from a smear-ripened cheese.</title>
        <authorList>
            <consortium name="US DOE Joint Genome Institute (JGI-PGF)"/>
            <person name="Walter F."/>
            <person name="Albersmeier A."/>
            <person name="Kalinowski J."/>
            <person name="Ruckert C."/>
        </authorList>
    </citation>
    <scope>NUCLEOTIDE SEQUENCE</scope>
    <source>
        <strain evidence="7">JCM 4714</strain>
    </source>
</reference>
<evidence type="ECO:0000256" key="5">
    <source>
        <dbReference type="SAM" id="Phobius"/>
    </source>
</evidence>
<feature type="transmembrane region" description="Helical" evidence="5">
    <location>
        <begin position="54"/>
        <end position="75"/>
    </location>
</feature>
<feature type="transmembrane region" description="Helical" evidence="5">
    <location>
        <begin position="411"/>
        <end position="430"/>
    </location>
</feature>
<feature type="transmembrane region" description="Helical" evidence="5">
    <location>
        <begin position="265"/>
        <end position="284"/>
    </location>
</feature>
<dbReference type="GO" id="GO:0022857">
    <property type="term" value="F:transmembrane transporter activity"/>
    <property type="evidence" value="ECO:0007669"/>
    <property type="project" value="InterPro"/>
</dbReference>
<dbReference type="InterPro" id="IPR020846">
    <property type="entry name" value="MFS_dom"/>
</dbReference>
<keyword evidence="8" id="KW-1185">Reference proteome</keyword>
<evidence type="ECO:0000259" key="6">
    <source>
        <dbReference type="PROSITE" id="PS50850"/>
    </source>
</evidence>
<evidence type="ECO:0000313" key="8">
    <source>
        <dbReference type="Proteomes" id="UP000655443"/>
    </source>
</evidence>
<dbReference type="InterPro" id="IPR036259">
    <property type="entry name" value="MFS_trans_sf"/>
</dbReference>
<accession>A0A918YDF4</accession>
<feature type="transmembrane region" description="Helical" evidence="5">
    <location>
        <begin position="387"/>
        <end position="404"/>
    </location>
</feature>
<keyword evidence="2 5" id="KW-0812">Transmembrane</keyword>
<feature type="transmembrane region" description="Helical" evidence="5">
    <location>
        <begin position="209"/>
        <end position="226"/>
    </location>
</feature>
<feature type="transmembrane region" description="Helical" evidence="5">
    <location>
        <begin position="149"/>
        <end position="169"/>
    </location>
</feature>
<dbReference type="SUPFAM" id="SSF103473">
    <property type="entry name" value="MFS general substrate transporter"/>
    <property type="match status" value="1"/>
</dbReference>
<feature type="domain" description="Major facilitator superfamily (MFS) profile" evidence="6">
    <location>
        <begin position="108"/>
        <end position="528"/>
    </location>
</feature>
<sequence length="552" mass="57600">MGHRIDFARPRWFWCGALLCLAGVLSHLPMYAHLTHPPGHQATMPGGDSNPLDPLMLTGMAFVLAGVAACVHGIVGPRRTPGDEGPGPGPLRAGFADDVPLTRAHGALTLVMVFAVAIDVMKPMTLSFVAPGVAQEYGLRSAVHPHGGLPVALLPLSGIGGTVIGSFLWGRFGDRIGRRPAILLAGVVFLATSVCGAMPLFWMNILMCFLMGMGAGGMLPLTFTLLTETVPARQRGWIVVLVGGVGTAGGYVLTSWAAALLVPHFGWRVLWLLGLPTGVALLLLNHWIPESARFLVARGRHADAEAVLARYGGRLLPAPPPPPDTPAPSSDDGYLRLLLTPYTTLSLPLVLLALGIGLVTYGFQLWIPSDLQRLGFTELTADTTLRDAALLGLPFNLAIAWLYGRWSSKGTLVLLGACTALSMVALAALGDRITDHPLTLHLLLAVPIWSAGSAVAVLSAYTAEVYPTTVRSQASGLTAAVTKIGGILMITVVVAAVAPPSLRTTALLCAAPLALATAAMPLSGVETRARTLEEISTSARTDDASASASASA</sequence>
<feature type="transmembrane region" description="Helical" evidence="5">
    <location>
        <begin position="107"/>
        <end position="129"/>
    </location>
</feature>
<feature type="transmembrane region" description="Helical" evidence="5">
    <location>
        <begin position="504"/>
        <end position="522"/>
    </location>
</feature>
<dbReference type="PANTHER" id="PTHR24064">
    <property type="entry name" value="SOLUTE CARRIER FAMILY 22 MEMBER"/>
    <property type="match status" value="1"/>
</dbReference>
<feature type="transmembrane region" description="Helical" evidence="5">
    <location>
        <begin position="442"/>
        <end position="463"/>
    </location>
</feature>
<evidence type="ECO:0000256" key="4">
    <source>
        <dbReference type="ARBA" id="ARBA00023136"/>
    </source>
</evidence>
<dbReference type="GO" id="GO:0005886">
    <property type="term" value="C:plasma membrane"/>
    <property type="evidence" value="ECO:0007669"/>
    <property type="project" value="UniProtKB-SubCell"/>
</dbReference>
<evidence type="ECO:0000313" key="7">
    <source>
        <dbReference type="EMBL" id="GHD98175.1"/>
    </source>
</evidence>
<feature type="transmembrane region" description="Helical" evidence="5">
    <location>
        <begin position="181"/>
        <end position="203"/>
    </location>
</feature>
<feature type="transmembrane region" description="Helical" evidence="5">
    <location>
        <begin position="12"/>
        <end position="34"/>
    </location>
</feature>
<name>A0A918YDF4_9ACTN</name>
<gene>
    <name evidence="7" type="ORF">GCM10010339_04300</name>
</gene>
<dbReference type="RefSeq" id="WP_189947925.1">
    <property type="nucleotide sequence ID" value="NZ_BMVG01000001.1"/>
</dbReference>
<proteinExistence type="predicted"/>
<comment type="subcellular location">
    <subcellularLocation>
        <location evidence="1">Cell membrane</location>
        <topology evidence="1">Multi-pass membrane protein</topology>
    </subcellularLocation>
</comment>
<comment type="caution">
    <text evidence="7">The sequence shown here is derived from an EMBL/GenBank/DDBJ whole genome shotgun (WGS) entry which is preliminary data.</text>
</comment>
<feature type="transmembrane region" description="Helical" evidence="5">
    <location>
        <begin position="475"/>
        <end position="498"/>
    </location>
</feature>